<name>A0ABV2J3X6_9HYPH</name>
<dbReference type="InterPro" id="IPR025528">
    <property type="entry name" value="BrnA_antitoxin"/>
</dbReference>
<sequence>MMPVKFSSKRPLTDDEEAEIQRMIASDPDNPELTDEQIANMRPLREAFPDLAAAIDRELARRGRPPVENPRRQVSIRLDPEVLDYYKSTGKGWQSRINDALRKAAGL</sequence>
<dbReference type="Pfam" id="PF14384">
    <property type="entry name" value="BrnA_antitoxin"/>
    <property type="match status" value="1"/>
</dbReference>
<evidence type="ECO:0000313" key="1">
    <source>
        <dbReference type="EMBL" id="MET3615441.1"/>
    </source>
</evidence>
<dbReference type="EMBL" id="JBEPMB010000007">
    <property type="protein sequence ID" value="MET3615441.1"/>
    <property type="molecule type" value="Genomic_DNA"/>
</dbReference>
<keyword evidence="2" id="KW-1185">Reference proteome</keyword>
<protein>
    <submittedName>
        <fullName evidence="1">Uncharacterized protein (DUF4415 family)</fullName>
    </submittedName>
</protein>
<comment type="caution">
    <text evidence="1">The sequence shown here is derived from an EMBL/GenBank/DDBJ whole genome shotgun (WGS) entry which is preliminary data.</text>
</comment>
<reference evidence="1 2" key="1">
    <citation type="submission" date="2024-06" db="EMBL/GenBank/DDBJ databases">
        <title>Genomic Encyclopedia of Type Strains, Phase IV (KMG-IV): sequencing the most valuable type-strain genomes for metagenomic binning, comparative biology and taxonomic classification.</title>
        <authorList>
            <person name="Goeker M."/>
        </authorList>
    </citation>
    <scope>NUCLEOTIDE SEQUENCE [LARGE SCALE GENOMIC DNA]</scope>
    <source>
        <strain evidence="1 2">DSM 29780</strain>
    </source>
</reference>
<evidence type="ECO:0000313" key="2">
    <source>
        <dbReference type="Proteomes" id="UP001549047"/>
    </source>
</evidence>
<organism evidence="1 2">
    <name type="scientific">Rhizobium aquaticum</name>
    <dbReference type="NCBI Taxonomy" id="1549636"/>
    <lineage>
        <taxon>Bacteria</taxon>
        <taxon>Pseudomonadati</taxon>
        <taxon>Pseudomonadota</taxon>
        <taxon>Alphaproteobacteria</taxon>
        <taxon>Hyphomicrobiales</taxon>
        <taxon>Rhizobiaceae</taxon>
        <taxon>Rhizobium/Agrobacterium group</taxon>
        <taxon>Rhizobium</taxon>
    </lineage>
</organism>
<proteinExistence type="predicted"/>
<accession>A0ABV2J3X6</accession>
<gene>
    <name evidence="1" type="ORF">ABID16_003785</name>
</gene>
<dbReference type="Proteomes" id="UP001549047">
    <property type="component" value="Unassembled WGS sequence"/>
</dbReference>